<dbReference type="RefSeq" id="WP_192962058.1">
    <property type="nucleotide sequence ID" value="NZ_QKOF01000006.1"/>
</dbReference>
<comment type="caution">
    <text evidence="1">The sequence shown here is derived from an EMBL/GenBank/DDBJ whole genome shotgun (WGS) entry which is preliminary data.</text>
</comment>
<evidence type="ECO:0000313" key="1">
    <source>
        <dbReference type="EMBL" id="MBE2900302.1"/>
    </source>
</evidence>
<dbReference type="AlphaFoldDB" id="A0A842YL81"/>
<dbReference type="EMBL" id="QKOF01000006">
    <property type="protein sequence ID" value="MBE2900302.1"/>
    <property type="molecule type" value="Genomic_DNA"/>
</dbReference>
<evidence type="ECO:0000313" key="2">
    <source>
        <dbReference type="Proteomes" id="UP000646659"/>
    </source>
</evidence>
<sequence>MITINFEKRDFLYDNGLVNIFFNLRRDERFENIDDFTVKYGDSIFELLDNKITFKGSFKELKDVYLILRSIYYSKVFEETKNNKPYYDPVHDRVVIAPKLNVKPYLQRSERTKDLLPRMNVSKEKLEALKNEEAEVKNNFEGRVSGNLQYGKKGSNVMIYLEPEKLGESISSKIKKIVAGDNCFFCGSKYSKYIDDKNKKGSFSIKSTNLIFDFGTGDSKPSFRDLRSKKDITACFMCDLIYRYGLLNNYFVDNNVFLISAPTLRFLYNIKNMLMIPEDYLEESSKKTNFIKKDDFVTSGPYSRLLLLIQKIKGKIIDRENLAYLSINYFVVTSKGVDDLKIYNKFSYIAEFLERIKKLRNESDTPFLTLLMNYSYYKNIKKYETKNLPREDMARRILLGLPIDPVLADLSFYNLSQDNPSFIQNVILYEFLTEYMEVTGMSDMKELHNTCRLVGDRIGYFAAQYDKKDILYSIREIGNFERLTEFFKNLEYEILKEDAGAVWNSRAGDKKYSDLIQEILMDAKENRVALIRNYLAIYAIQKYLSAKYAKNKGGN</sequence>
<dbReference type="Proteomes" id="UP000646659">
    <property type="component" value="Unassembled WGS sequence"/>
</dbReference>
<gene>
    <name evidence="1" type="ORF">DNK57_05725</name>
</gene>
<organism evidence="1 2">
    <name type="scientific">Methanothermobacter thermautotrophicus</name>
    <name type="common">Methanobacterium thermoformicicum</name>
    <dbReference type="NCBI Taxonomy" id="145262"/>
    <lineage>
        <taxon>Archaea</taxon>
        <taxon>Methanobacteriati</taxon>
        <taxon>Methanobacteriota</taxon>
        <taxon>Methanomada group</taxon>
        <taxon>Methanobacteria</taxon>
        <taxon>Methanobacteriales</taxon>
        <taxon>Methanobacteriaceae</taxon>
        <taxon>Methanothermobacter</taxon>
    </lineage>
</organism>
<name>A0A842YL81_METTF</name>
<reference evidence="1" key="1">
    <citation type="submission" date="2018-06" db="EMBL/GenBank/DDBJ databases">
        <title>Draft genome sequence of Methanothermobacter thermautotrophicus Strain WHS, a thermophilic, hydrogenotrophic methanogen isolated from Washburn Hot Springs in Yellowstone National Park, USA.</title>
        <authorList>
            <person name="Mckay L.J."/>
            <person name="Klingelsmith K."/>
            <person name="Inskeep W.P."/>
            <person name="Fields M.W."/>
        </authorList>
    </citation>
    <scope>NUCLEOTIDE SEQUENCE</scope>
    <source>
        <strain evidence="1">WHS</strain>
    </source>
</reference>
<proteinExistence type="predicted"/>
<dbReference type="OrthoDB" id="373834at2157"/>
<protein>
    <submittedName>
        <fullName evidence="1">Uncharacterized protein</fullName>
    </submittedName>
</protein>
<accession>A0A842YL81</accession>